<feature type="region of interest" description="Disordered" evidence="1">
    <location>
        <begin position="1"/>
        <end position="24"/>
    </location>
</feature>
<dbReference type="EMBL" id="CP069105">
    <property type="protein sequence ID" value="QSS55005.1"/>
    <property type="molecule type" value="Genomic_DNA"/>
</dbReference>
<dbReference type="VEuPathDB" id="FungiDB:I7I53_02755"/>
<protein>
    <submittedName>
        <fullName evidence="2">Uncharacterized protein</fullName>
    </submittedName>
</protein>
<dbReference type="Proteomes" id="UP000663419">
    <property type="component" value="Chromosome 4"/>
</dbReference>
<organism evidence="2 3">
    <name type="scientific">Ajellomyces capsulatus (strain H88)</name>
    <name type="common">Darling's disease fungus</name>
    <name type="synonym">Histoplasma capsulatum</name>
    <dbReference type="NCBI Taxonomy" id="544711"/>
    <lineage>
        <taxon>Eukaryota</taxon>
        <taxon>Fungi</taxon>
        <taxon>Dikarya</taxon>
        <taxon>Ascomycota</taxon>
        <taxon>Pezizomycotina</taxon>
        <taxon>Eurotiomycetes</taxon>
        <taxon>Eurotiomycetidae</taxon>
        <taxon>Onygenales</taxon>
        <taxon>Ajellomycetaceae</taxon>
        <taxon>Histoplasma</taxon>
    </lineage>
</organism>
<dbReference type="AlphaFoldDB" id="A0A8A1LPH9"/>
<proteinExistence type="predicted"/>
<name>A0A8A1LPH9_AJEC8</name>
<feature type="compositionally biased region" description="Polar residues" evidence="1">
    <location>
        <begin position="1"/>
        <end position="15"/>
    </location>
</feature>
<evidence type="ECO:0000313" key="3">
    <source>
        <dbReference type="Proteomes" id="UP000663419"/>
    </source>
</evidence>
<evidence type="ECO:0000313" key="2">
    <source>
        <dbReference type="EMBL" id="QSS55005.1"/>
    </source>
</evidence>
<accession>A0A8A1LPH9</accession>
<sequence>MRCSTKGNTSPTILLTRTPKPPTHVKNPEEFFVFENLLLVAGCRSDLYMYAVASWDLQGEHTEVGSTACGWIGSHTDPKRLEQLAAR</sequence>
<reference evidence="2" key="1">
    <citation type="submission" date="2021-01" db="EMBL/GenBank/DDBJ databases">
        <title>Chromosome-level genome assembly of a human fungal pathogen reveals clustering of transcriptionally co-regulated genes.</title>
        <authorList>
            <person name="Voorhies M."/>
            <person name="Cohen S."/>
            <person name="Shea T.P."/>
            <person name="Petrus S."/>
            <person name="Munoz J.F."/>
            <person name="Poplawski S."/>
            <person name="Goldman W.E."/>
            <person name="Michael T."/>
            <person name="Cuomo C.A."/>
            <person name="Sil A."/>
            <person name="Beyhan S."/>
        </authorList>
    </citation>
    <scope>NUCLEOTIDE SEQUENCE</scope>
    <source>
        <strain evidence="2">H88</strain>
    </source>
</reference>
<evidence type="ECO:0000256" key="1">
    <source>
        <dbReference type="SAM" id="MobiDB-lite"/>
    </source>
</evidence>
<gene>
    <name evidence="2" type="ORF">I7I53_02755</name>
</gene>